<dbReference type="PANTHER" id="PTHR21022">
    <property type="entry name" value="PREPHENATE DEHYDRATASE P PROTEIN"/>
    <property type="match status" value="1"/>
</dbReference>
<protein>
    <recommendedName>
        <fullName evidence="2">prephenate dehydratase</fullName>
        <ecNumber evidence="2">4.2.1.51</ecNumber>
    </recommendedName>
</protein>
<dbReference type="GO" id="GO:0009094">
    <property type="term" value="P:L-phenylalanine biosynthetic process"/>
    <property type="evidence" value="ECO:0007669"/>
    <property type="project" value="UniProtKB-UniPathway"/>
</dbReference>
<dbReference type="AlphaFoldDB" id="A0A165W0M1"/>
<evidence type="ECO:0000313" key="8">
    <source>
        <dbReference type="EMBL" id="KZT30483.1"/>
    </source>
</evidence>
<dbReference type="PROSITE" id="PS51171">
    <property type="entry name" value="PREPHENATE_DEHYDR_3"/>
    <property type="match status" value="1"/>
</dbReference>
<evidence type="ECO:0000256" key="3">
    <source>
        <dbReference type="ARBA" id="ARBA00022605"/>
    </source>
</evidence>
<keyword evidence="5" id="KW-0584">Phenylalanine biosynthesis</keyword>
<gene>
    <name evidence="8" type="ORF">NEOLEDRAFT_1104280</name>
</gene>
<dbReference type="InParanoid" id="A0A165W0M1"/>
<evidence type="ECO:0000256" key="1">
    <source>
        <dbReference type="ARBA" id="ARBA00004741"/>
    </source>
</evidence>
<dbReference type="UniPathway" id="UPA00121">
    <property type="reaction ID" value="UER00345"/>
</dbReference>
<dbReference type="InterPro" id="IPR008242">
    <property type="entry name" value="Chor_mutase/pphenate_deHydtase"/>
</dbReference>
<feature type="domain" description="Prephenate dehydratase" evidence="7">
    <location>
        <begin position="4"/>
        <end position="187"/>
    </location>
</feature>
<dbReference type="GO" id="GO:0005737">
    <property type="term" value="C:cytoplasm"/>
    <property type="evidence" value="ECO:0007669"/>
    <property type="project" value="TreeGrafter"/>
</dbReference>
<dbReference type="GO" id="GO:0004664">
    <property type="term" value="F:prephenate dehydratase activity"/>
    <property type="evidence" value="ECO:0007669"/>
    <property type="project" value="UniProtKB-EC"/>
</dbReference>
<dbReference type="PANTHER" id="PTHR21022:SF19">
    <property type="entry name" value="PREPHENATE DEHYDRATASE-RELATED"/>
    <property type="match status" value="1"/>
</dbReference>
<evidence type="ECO:0000256" key="2">
    <source>
        <dbReference type="ARBA" id="ARBA00013147"/>
    </source>
</evidence>
<keyword evidence="4" id="KW-0057">Aromatic amino acid biosynthesis</keyword>
<dbReference type="STRING" id="1314782.A0A165W0M1"/>
<keyword evidence="6" id="KW-0456">Lyase</keyword>
<keyword evidence="9" id="KW-1185">Reference proteome</keyword>
<dbReference type="Proteomes" id="UP000076761">
    <property type="component" value="Unassembled WGS sequence"/>
</dbReference>
<evidence type="ECO:0000259" key="7">
    <source>
        <dbReference type="PROSITE" id="PS51171"/>
    </source>
</evidence>
<dbReference type="PIRSF" id="PIRSF001500">
    <property type="entry name" value="Chor_mut_pdt_Ppr"/>
    <property type="match status" value="1"/>
</dbReference>
<reference evidence="8 9" key="1">
    <citation type="journal article" date="2016" name="Mol. Biol. Evol.">
        <title>Comparative Genomics of Early-Diverging Mushroom-Forming Fungi Provides Insights into the Origins of Lignocellulose Decay Capabilities.</title>
        <authorList>
            <person name="Nagy L.G."/>
            <person name="Riley R."/>
            <person name="Tritt A."/>
            <person name="Adam C."/>
            <person name="Daum C."/>
            <person name="Floudas D."/>
            <person name="Sun H."/>
            <person name="Yadav J.S."/>
            <person name="Pangilinan J."/>
            <person name="Larsson K.H."/>
            <person name="Matsuura K."/>
            <person name="Barry K."/>
            <person name="Labutti K."/>
            <person name="Kuo R."/>
            <person name="Ohm R.A."/>
            <person name="Bhattacharya S.S."/>
            <person name="Shirouzu T."/>
            <person name="Yoshinaga Y."/>
            <person name="Martin F.M."/>
            <person name="Grigoriev I.V."/>
            <person name="Hibbett D.S."/>
        </authorList>
    </citation>
    <scope>NUCLEOTIDE SEQUENCE [LARGE SCALE GENOMIC DNA]</scope>
    <source>
        <strain evidence="8 9">HHB14362 ss-1</strain>
    </source>
</reference>
<dbReference type="Gene3D" id="3.40.190.10">
    <property type="entry name" value="Periplasmic binding protein-like II"/>
    <property type="match status" value="2"/>
</dbReference>
<organism evidence="8 9">
    <name type="scientific">Neolentinus lepideus HHB14362 ss-1</name>
    <dbReference type="NCBI Taxonomy" id="1314782"/>
    <lineage>
        <taxon>Eukaryota</taxon>
        <taxon>Fungi</taxon>
        <taxon>Dikarya</taxon>
        <taxon>Basidiomycota</taxon>
        <taxon>Agaricomycotina</taxon>
        <taxon>Agaricomycetes</taxon>
        <taxon>Gloeophyllales</taxon>
        <taxon>Gloeophyllaceae</taxon>
        <taxon>Neolentinus</taxon>
    </lineage>
</organism>
<evidence type="ECO:0000256" key="5">
    <source>
        <dbReference type="ARBA" id="ARBA00023222"/>
    </source>
</evidence>
<proteinExistence type="predicted"/>
<dbReference type="EMBL" id="KV425551">
    <property type="protein sequence ID" value="KZT30483.1"/>
    <property type="molecule type" value="Genomic_DNA"/>
</dbReference>
<sequence>MCPRLAFLGPVGTYSHQAACNRFEDSVEYCERGTIADVFNALSDEIPLALIPQENSLFGSVVETYNLLRLPCAGRDKFVVGEVTHSIRHSLLVRKGATLASLKRVYSHEQALGQCDAFLKTHLPDAVRVRLSSTAAAAAMISKSDEHANDAAICSAHCISTFDGLQVLREGIQDRDTNVTRFFIMSTTQDSRVPLQTSSPPSHALLRVSLRKQEPVNRIIISLGLDIVRVDRRPLPGGNAFDSCFFLELLDPRTNASEGLSWAEAVDQGIDKLRKNGFDCILLGIW</sequence>
<dbReference type="OrthoDB" id="983542at2759"/>
<comment type="pathway">
    <text evidence="1">Amino-acid biosynthesis; L-phenylalanine biosynthesis; phenylpyruvate from prephenate: step 1/1.</text>
</comment>
<dbReference type="InterPro" id="IPR001086">
    <property type="entry name" value="Preph_deHydtase"/>
</dbReference>
<evidence type="ECO:0000256" key="6">
    <source>
        <dbReference type="ARBA" id="ARBA00023239"/>
    </source>
</evidence>
<evidence type="ECO:0000256" key="4">
    <source>
        <dbReference type="ARBA" id="ARBA00023141"/>
    </source>
</evidence>
<dbReference type="SUPFAM" id="SSF53850">
    <property type="entry name" value="Periplasmic binding protein-like II"/>
    <property type="match status" value="1"/>
</dbReference>
<name>A0A165W0M1_9AGAM</name>
<dbReference type="Pfam" id="PF00800">
    <property type="entry name" value="PDT"/>
    <property type="match status" value="1"/>
</dbReference>
<evidence type="ECO:0000313" key="9">
    <source>
        <dbReference type="Proteomes" id="UP000076761"/>
    </source>
</evidence>
<accession>A0A165W0M1</accession>
<dbReference type="CDD" id="cd13532">
    <property type="entry name" value="PBP2_PDT_like"/>
    <property type="match status" value="1"/>
</dbReference>
<dbReference type="EC" id="4.2.1.51" evidence="2"/>
<keyword evidence="3" id="KW-0028">Amino-acid biosynthesis</keyword>
<dbReference type="FunCoup" id="A0A165W0M1">
    <property type="interactions" value="315"/>
</dbReference>